<gene>
    <name evidence="9" type="ORF">PYCCODRAFT_1456973</name>
</gene>
<evidence type="ECO:0000256" key="2">
    <source>
        <dbReference type="ARBA" id="ARBA00006677"/>
    </source>
</evidence>
<organism evidence="9 10">
    <name type="scientific">Trametes coccinea (strain BRFM310)</name>
    <name type="common">Pycnoporus coccineus</name>
    <dbReference type="NCBI Taxonomy" id="1353009"/>
    <lineage>
        <taxon>Eukaryota</taxon>
        <taxon>Fungi</taxon>
        <taxon>Dikarya</taxon>
        <taxon>Basidiomycota</taxon>
        <taxon>Agaricomycotina</taxon>
        <taxon>Agaricomycetes</taxon>
        <taxon>Polyporales</taxon>
        <taxon>Polyporaceae</taxon>
        <taxon>Trametes</taxon>
    </lineage>
</organism>
<evidence type="ECO:0000259" key="7">
    <source>
        <dbReference type="Pfam" id="PF05916"/>
    </source>
</evidence>
<evidence type="ECO:0000256" key="3">
    <source>
        <dbReference type="ARBA" id="ARBA00015143"/>
    </source>
</evidence>
<protein>
    <recommendedName>
        <fullName evidence="3 6">DNA replication complex GINS protein PSF1</fullName>
    </recommendedName>
</protein>
<keyword evidence="10" id="KW-1185">Reference proteome</keyword>
<feature type="domain" description="DNA replication complex GINS protein PSF1 C-terminal" evidence="8">
    <location>
        <begin position="195"/>
        <end position="244"/>
    </location>
</feature>
<dbReference type="Gene3D" id="1.20.58.1030">
    <property type="match status" value="1"/>
</dbReference>
<dbReference type="CDD" id="cd21696">
    <property type="entry name" value="GINS_B_Psf1"/>
    <property type="match status" value="1"/>
</dbReference>
<evidence type="ECO:0000259" key="8">
    <source>
        <dbReference type="Pfam" id="PF24997"/>
    </source>
</evidence>
<evidence type="ECO:0000313" key="10">
    <source>
        <dbReference type="Proteomes" id="UP000193067"/>
    </source>
</evidence>
<dbReference type="STRING" id="1353009.A0A1Y2IY26"/>
<evidence type="ECO:0000256" key="6">
    <source>
        <dbReference type="RuleBase" id="RU368085"/>
    </source>
</evidence>
<dbReference type="InterPro" id="IPR021151">
    <property type="entry name" value="GINS_A"/>
</dbReference>
<dbReference type="OrthoDB" id="10252587at2759"/>
<reference evidence="9 10" key="1">
    <citation type="journal article" date="2015" name="Biotechnol. Biofuels">
        <title>Enhanced degradation of softwood versus hardwood by the white-rot fungus Pycnoporus coccineus.</title>
        <authorList>
            <person name="Couturier M."/>
            <person name="Navarro D."/>
            <person name="Chevret D."/>
            <person name="Henrissat B."/>
            <person name="Piumi F."/>
            <person name="Ruiz-Duenas F.J."/>
            <person name="Martinez A.T."/>
            <person name="Grigoriev I.V."/>
            <person name="Riley R."/>
            <person name="Lipzen A."/>
            <person name="Berrin J.G."/>
            <person name="Master E.R."/>
            <person name="Rosso M.N."/>
        </authorList>
    </citation>
    <scope>NUCLEOTIDE SEQUENCE [LARGE SCALE GENOMIC DNA]</scope>
    <source>
        <strain evidence="9 10">BRFM310</strain>
    </source>
</reference>
<dbReference type="Proteomes" id="UP000193067">
    <property type="component" value="Unassembled WGS sequence"/>
</dbReference>
<comment type="function">
    <text evidence="6">Required for correct functioning of the GINS complex, a complex that plays an essential role in the initiation of DNA replication, and progression of DNA replication forks. GINS complex seems to bind preferentially to single-stranded DNA.</text>
</comment>
<dbReference type="AlphaFoldDB" id="A0A1Y2IY26"/>
<dbReference type="SUPFAM" id="SSF158573">
    <property type="entry name" value="GINS helical bundle-like"/>
    <property type="match status" value="1"/>
</dbReference>
<dbReference type="GO" id="GO:1902983">
    <property type="term" value="P:DNA strand elongation involved in mitotic DNA replication"/>
    <property type="evidence" value="ECO:0007669"/>
    <property type="project" value="TreeGrafter"/>
</dbReference>
<evidence type="ECO:0000256" key="1">
    <source>
        <dbReference type="ARBA" id="ARBA00004123"/>
    </source>
</evidence>
<dbReference type="CDD" id="cd11710">
    <property type="entry name" value="GINS_A_psf1"/>
    <property type="match status" value="1"/>
</dbReference>
<dbReference type="InterPro" id="IPR036224">
    <property type="entry name" value="GINS_bundle-like_dom_sf"/>
</dbReference>
<dbReference type="EMBL" id="KZ084091">
    <property type="protein sequence ID" value="OSD06018.1"/>
    <property type="molecule type" value="Genomic_DNA"/>
</dbReference>
<dbReference type="Pfam" id="PF05916">
    <property type="entry name" value="Sld5"/>
    <property type="match status" value="1"/>
</dbReference>
<dbReference type="InterPro" id="IPR056783">
    <property type="entry name" value="PSF1_C"/>
</dbReference>
<name>A0A1Y2IY26_TRAC3</name>
<dbReference type="GO" id="GO:0000811">
    <property type="term" value="C:GINS complex"/>
    <property type="evidence" value="ECO:0007669"/>
    <property type="project" value="UniProtKB-UniRule"/>
</dbReference>
<comment type="similarity">
    <text evidence="2 6">Belongs to the GINS1/PSF1 family.</text>
</comment>
<accession>A0A1Y2IY26</accession>
<dbReference type="PANTHER" id="PTHR12914:SF2">
    <property type="entry name" value="DNA REPLICATION COMPLEX GINS PROTEIN PSF1"/>
    <property type="match status" value="1"/>
</dbReference>
<keyword evidence="5 6" id="KW-0539">Nucleus</keyword>
<proteinExistence type="inferred from homology"/>
<dbReference type="PANTHER" id="PTHR12914">
    <property type="entry name" value="PARTNER OF SLD5"/>
    <property type="match status" value="1"/>
</dbReference>
<evidence type="ECO:0000313" key="9">
    <source>
        <dbReference type="EMBL" id="OSD06018.1"/>
    </source>
</evidence>
<feature type="domain" description="GINS subunit" evidence="7">
    <location>
        <begin position="51"/>
        <end position="166"/>
    </location>
</feature>
<dbReference type="InterPro" id="IPR005339">
    <property type="entry name" value="GINS_Psf1"/>
</dbReference>
<sequence>MNNASQYGDLATQLLTESRRSTATNTLLKYNDVLVRAIIREQRDLEARIEAALARSAENPADAPEPGKDPYMSTILLYQTAIFRNKRCLLAYHHHRIEFLKDLYWSVGGALPLLLALPPGGTHANAGAQAGGAGAAGAAPQDVRSKLSPHEVDFLRSYAASLLTLRTEAFSSDAGGAVGLTEDIDLLAPISHPPKDLQVHVRVVRDCGVVHTELGAIDFKRGHRFLVRRSDIEHLIVQGYLEEL</sequence>
<dbReference type="Pfam" id="PF24997">
    <property type="entry name" value="PSF1_C"/>
    <property type="match status" value="1"/>
</dbReference>
<comment type="subcellular location">
    <subcellularLocation>
        <location evidence="1 6">Nucleus</location>
    </subcellularLocation>
</comment>
<evidence type="ECO:0000256" key="4">
    <source>
        <dbReference type="ARBA" id="ARBA00022705"/>
    </source>
</evidence>
<evidence type="ECO:0000256" key="5">
    <source>
        <dbReference type="ARBA" id="ARBA00023242"/>
    </source>
</evidence>
<comment type="subunit">
    <text evidence="6">Component of the GINS complex.</text>
</comment>
<keyword evidence="4 6" id="KW-0235">DNA replication</keyword>